<keyword evidence="2" id="KW-1185">Reference proteome</keyword>
<reference evidence="1 2" key="1">
    <citation type="journal article" date="2021" name="Commun. Biol.">
        <title>The genome of Shorea leprosula (Dipterocarpaceae) highlights the ecological relevance of drought in aseasonal tropical rainforests.</title>
        <authorList>
            <person name="Ng K.K.S."/>
            <person name="Kobayashi M.J."/>
            <person name="Fawcett J.A."/>
            <person name="Hatakeyama M."/>
            <person name="Paape T."/>
            <person name="Ng C.H."/>
            <person name="Ang C.C."/>
            <person name="Tnah L.H."/>
            <person name="Lee C.T."/>
            <person name="Nishiyama T."/>
            <person name="Sese J."/>
            <person name="O'Brien M.J."/>
            <person name="Copetti D."/>
            <person name="Mohd Noor M.I."/>
            <person name="Ong R.C."/>
            <person name="Putra M."/>
            <person name="Sireger I.Z."/>
            <person name="Indrioko S."/>
            <person name="Kosugi Y."/>
            <person name="Izuno A."/>
            <person name="Isagi Y."/>
            <person name="Lee S.L."/>
            <person name="Shimizu K.K."/>
        </authorList>
    </citation>
    <scope>NUCLEOTIDE SEQUENCE [LARGE SCALE GENOMIC DNA]</scope>
    <source>
        <strain evidence="1">214</strain>
    </source>
</reference>
<evidence type="ECO:0000313" key="2">
    <source>
        <dbReference type="Proteomes" id="UP001054252"/>
    </source>
</evidence>
<evidence type="ECO:0000313" key="1">
    <source>
        <dbReference type="EMBL" id="GKV20963.1"/>
    </source>
</evidence>
<dbReference type="EMBL" id="BPVZ01000056">
    <property type="protein sequence ID" value="GKV20963.1"/>
    <property type="molecule type" value="Genomic_DNA"/>
</dbReference>
<sequence>MLGARKDGAMLPLVNRSMMYLSSLRANGAQLSGR</sequence>
<dbReference type="Proteomes" id="UP001054252">
    <property type="component" value="Unassembled WGS sequence"/>
</dbReference>
<name>A0AAV5K221_9ROSI</name>
<proteinExistence type="predicted"/>
<accession>A0AAV5K221</accession>
<protein>
    <submittedName>
        <fullName evidence="1">Uncharacterized protein</fullName>
    </submittedName>
</protein>
<gene>
    <name evidence="1" type="ORF">SLEP1_g31003</name>
</gene>
<dbReference type="AlphaFoldDB" id="A0AAV5K221"/>
<comment type="caution">
    <text evidence="1">The sequence shown here is derived from an EMBL/GenBank/DDBJ whole genome shotgun (WGS) entry which is preliminary data.</text>
</comment>
<organism evidence="1 2">
    <name type="scientific">Rubroshorea leprosula</name>
    <dbReference type="NCBI Taxonomy" id="152421"/>
    <lineage>
        <taxon>Eukaryota</taxon>
        <taxon>Viridiplantae</taxon>
        <taxon>Streptophyta</taxon>
        <taxon>Embryophyta</taxon>
        <taxon>Tracheophyta</taxon>
        <taxon>Spermatophyta</taxon>
        <taxon>Magnoliopsida</taxon>
        <taxon>eudicotyledons</taxon>
        <taxon>Gunneridae</taxon>
        <taxon>Pentapetalae</taxon>
        <taxon>rosids</taxon>
        <taxon>malvids</taxon>
        <taxon>Malvales</taxon>
        <taxon>Dipterocarpaceae</taxon>
        <taxon>Rubroshorea</taxon>
    </lineage>
</organism>